<comment type="caution">
    <text evidence="2">The sequence shown here is derived from an EMBL/GenBank/DDBJ whole genome shotgun (WGS) entry which is preliminary data.</text>
</comment>
<dbReference type="AlphaFoldDB" id="A0A3D8RCW5"/>
<evidence type="ECO:0000313" key="2">
    <source>
        <dbReference type="EMBL" id="RDW71714.1"/>
    </source>
</evidence>
<reference evidence="2 3" key="1">
    <citation type="journal article" date="2018" name="IMA Fungus">
        <title>IMA Genome-F 9: Draft genome sequence of Annulohypoxylon stygium, Aspergillus mulundensis, Berkeleyomyces basicola (syn. Thielaviopsis basicola), Ceratocystis smalleyi, two Cercospora beticola strains, Coleophoma cylindrospora, Fusarium fracticaudum, Phialophora cf. hyalina, and Morchella septimelata.</title>
        <authorList>
            <person name="Wingfield B.D."/>
            <person name="Bills G.F."/>
            <person name="Dong Y."/>
            <person name="Huang W."/>
            <person name="Nel W.J."/>
            <person name="Swalarsk-Parry B.S."/>
            <person name="Vaghefi N."/>
            <person name="Wilken P.M."/>
            <person name="An Z."/>
            <person name="de Beer Z.W."/>
            <person name="De Vos L."/>
            <person name="Chen L."/>
            <person name="Duong T.A."/>
            <person name="Gao Y."/>
            <person name="Hammerbacher A."/>
            <person name="Kikkert J.R."/>
            <person name="Li Y."/>
            <person name="Li H."/>
            <person name="Li K."/>
            <person name="Li Q."/>
            <person name="Liu X."/>
            <person name="Ma X."/>
            <person name="Naidoo K."/>
            <person name="Pethybridge S.J."/>
            <person name="Sun J."/>
            <person name="Steenkamp E.T."/>
            <person name="van der Nest M.A."/>
            <person name="van Wyk S."/>
            <person name="Wingfield M.J."/>
            <person name="Xiong C."/>
            <person name="Yue Q."/>
            <person name="Zhang X."/>
        </authorList>
    </citation>
    <scope>NUCLEOTIDE SEQUENCE [LARGE SCALE GENOMIC DNA]</scope>
    <source>
        <strain evidence="2 3">BP5796</strain>
    </source>
</reference>
<dbReference type="Proteomes" id="UP000256328">
    <property type="component" value="Unassembled WGS sequence"/>
</dbReference>
<gene>
    <name evidence="2" type="ORF">BP5796_07748</name>
</gene>
<sequence length="217" mass="24041">MGWRRKQSSIKGALAYDVPACLFALRARCHSGARPSSHLDTPLRAKVQRGDQVPALRGLDLPAIRSLPRRSDRRLVTPSTASIRNKVPTTRTSGLSLITAEARPIPRILKSRCCWTLAASSGGHPGVRTSMTHRRDLTREAWMEEGSGASEQEGVGAGGRRRRRRRRRRRARARWKAKGKGPKAEQPWCTSAHRLQIPVHIGSSLPAGRFRERGSGP</sequence>
<accession>A0A3D8RCW5</accession>
<name>A0A3D8RCW5_9HELO</name>
<feature type="region of interest" description="Disordered" evidence="1">
    <location>
        <begin position="142"/>
        <end position="191"/>
    </location>
</feature>
<protein>
    <submittedName>
        <fullName evidence="2">Uncharacterized protein</fullName>
    </submittedName>
</protein>
<proteinExistence type="predicted"/>
<feature type="compositionally biased region" description="Basic residues" evidence="1">
    <location>
        <begin position="159"/>
        <end position="181"/>
    </location>
</feature>
<evidence type="ECO:0000313" key="3">
    <source>
        <dbReference type="Proteomes" id="UP000256328"/>
    </source>
</evidence>
<organism evidence="2 3">
    <name type="scientific">Coleophoma crateriformis</name>
    <dbReference type="NCBI Taxonomy" id="565419"/>
    <lineage>
        <taxon>Eukaryota</taxon>
        <taxon>Fungi</taxon>
        <taxon>Dikarya</taxon>
        <taxon>Ascomycota</taxon>
        <taxon>Pezizomycotina</taxon>
        <taxon>Leotiomycetes</taxon>
        <taxon>Helotiales</taxon>
        <taxon>Dermateaceae</taxon>
        <taxon>Coleophoma</taxon>
    </lineage>
</organism>
<keyword evidence="3" id="KW-1185">Reference proteome</keyword>
<dbReference type="EMBL" id="PDLN01000011">
    <property type="protein sequence ID" value="RDW71714.1"/>
    <property type="molecule type" value="Genomic_DNA"/>
</dbReference>
<evidence type="ECO:0000256" key="1">
    <source>
        <dbReference type="SAM" id="MobiDB-lite"/>
    </source>
</evidence>